<dbReference type="Pfam" id="PF00884">
    <property type="entry name" value="Sulfatase"/>
    <property type="match status" value="1"/>
</dbReference>
<evidence type="ECO:0000256" key="1">
    <source>
        <dbReference type="ARBA" id="ARBA00004429"/>
    </source>
</evidence>
<reference evidence="11 12" key="1">
    <citation type="submission" date="2016-12" db="EMBL/GenBank/DDBJ databases">
        <authorList>
            <person name="Song W.-J."/>
            <person name="Kurnit D.M."/>
        </authorList>
    </citation>
    <scope>NUCLEOTIDE SEQUENCE [LARGE SCALE GENOMIC DNA]</scope>
    <source>
        <strain evidence="11 12">IMCC3135</strain>
    </source>
</reference>
<feature type="domain" description="Phosphoethanolamine transferase N-terminal" evidence="10">
    <location>
        <begin position="78"/>
        <end position="230"/>
    </location>
</feature>
<dbReference type="AlphaFoldDB" id="A0A2Z2NYX9"/>
<comment type="subcellular location">
    <subcellularLocation>
        <location evidence="1">Cell inner membrane</location>
        <topology evidence="1">Multi-pass membrane protein</topology>
    </subcellularLocation>
</comment>
<dbReference type="RefSeq" id="WP_088917661.1">
    <property type="nucleotide sequence ID" value="NZ_CP018632.1"/>
</dbReference>
<keyword evidence="5 8" id="KW-0812">Transmembrane</keyword>
<dbReference type="InterPro" id="IPR017850">
    <property type="entry name" value="Alkaline_phosphatase_core_sf"/>
</dbReference>
<sequence>MNNTTAVYSGKLENPSANNNRGQKVWRLSLSAPQLIVLIVLWVCLVDNVALWSELYSRLSPIGASAIGYGLSLLALMVMLLVIPMLLLGQRYVLKPILVLLLIVSAMLAYFTRKLGVVYDMEMIRNITETVKDGNTQEGMELLSFSMVLFLIPTALVPAMFVLFTKVDYGSFWRDSTGRIGWAAAVVVVAVVMVMFNFKYITYFSRENADLEVYLTPFFPIKTTSQLIQRKQEASKFVFTELGDDALKPVTSAARKVGIMVVGETARRGNFSLNGYPRETNPELSQRNIINFDNVTSCGTSTAFSVPCMFSFLGQSEYTPEKAAQQSNVLDVLEKAGVKTVWVDSNSSCKGVCNRIENTNLLKNADVSNPLFVDGAWHDEVLLENVDQYLDSTQGDVLLVLHTMGSHGPAYYRRYPESFARFTPFCQSKAPQDCSSEEIVNAYDNTILYTDYILASLIDRLDARNDSSFLLYASDHGESLGENGIYLHGLPRFIAPAVQQEVPMLAWLSPELMRERNWSILPNGVTQVQLPLTHDNISTSLLGLYEISSSLYKPELNLFNDDFMGQDMNKVASDNWSDSERAQSYSPVVSQ</sequence>
<dbReference type="EC" id="2.7.-.-" evidence="11"/>
<feature type="transmembrane region" description="Helical" evidence="8">
    <location>
        <begin position="93"/>
        <end position="111"/>
    </location>
</feature>
<dbReference type="KEGG" id="gai:IMCC3135_11270"/>
<evidence type="ECO:0000256" key="5">
    <source>
        <dbReference type="ARBA" id="ARBA00022692"/>
    </source>
</evidence>
<organism evidence="11 12">
    <name type="scientific">Granulosicoccus antarcticus IMCC3135</name>
    <dbReference type="NCBI Taxonomy" id="1192854"/>
    <lineage>
        <taxon>Bacteria</taxon>
        <taxon>Pseudomonadati</taxon>
        <taxon>Pseudomonadota</taxon>
        <taxon>Gammaproteobacteria</taxon>
        <taxon>Chromatiales</taxon>
        <taxon>Granulosicoccaceae</taxon>
        <taxon>Granulosicoccus</taxon>
    </lineage>
</organism>
<evidence type="ECO:0000259" key="10">
    <source>
        <dbReference type="Pfam" id="PF08019"/>
    </source>
</evidence>
<keyword evidence="2" id="KW-1003">Cell membrane</keyword>
<dbReference type="EMBL" id="CP018632">
    <property type="protein sequence ID" value="ASJ72344.1"/>
    <property type="molecule type" value="Genomic_DNA"/>
</dbReference>
<dbReference type="InterPro" id="IPR000917">
    <property type="entry name" value="Sulfatase_N"/>
</dbReference>
<keyword evidence="6 8" id="KW-1133">Transmembrane helix</keyword>
<dbReference type="OrthoDB" id="9786870at2"/>
<dbReference type="PANTHER" id="PTHR30443:SF0">
    <property type="entry name" value="PHOSPHOETHANOLAMINE TRANSFERASE EPTA"/>
    <property type="match status" value="1"/>
</dbReference>
<gene>
    <name evidence="11" type="primary">eptA</name>
    <name evidence="11" type="ORF">IMCC3135_11270</name>
</gene>
<dbReference type="SUPFAM" id="SSF53649">
    <property type="entry name" value="Alkaline phosphatase-like"/>
    <property type="match status" value="1"/>
</dbReference>
<dbReference type="Pfam" id="PF08019">
    <property type="entry name" value="EptA_B_N"/>
    <property type="match status" value="1"/>
</dbReference>
<evidence type="ECO:0000256" key="3">
    <source>
        <dbReference type="ARBA" id="ARBA00022519"/>
    </source>
</evidence>
<dbReference type="InterPro" id="IPR040423">
    <property type="entry name" value="PEA_transferase"/>
</dbReference>
<evidence type="ECO:0000259" key="9">
    <source>
        <dbReference type="Pfam" id="PF00884"/>
    </source>
</evidence>
<evidence type="ECO:0000256" key="2">
    <source>
        <dbReference type="ARBA" id="ARBA00022475"/>
    </source>
</evidence>
<dbReference type="PANTHER" id="PTHR30443">
    <property type="entry name" value="INNER MEMBRANE PROTEIN"/>
    <property type="match status" value="1"/>
</dbReference>
<evidence type="ECO:0000256" key="8">
    <source>
        <dbReference type="SAM" id="Phobius"/>
    </source>
</evidence>
<evidence type="ECO:0000256" key="7">
    <source>
        <dbReference type="ARBA" id="ARBA00023136"/>
    </source>
</evidence>
<dbReference type="InterPro" id="IPR058130">
    <property type="entry name" value="PEA_transf_C"/>
</dbReference>
<feature type="transmembrane region" description="Helical" evidence="8">
    <location>
        <begin position="67"/>
        <end position="87"/>
    </location>
</feature>
<dbReference type="NCBIfam" id="NF028537">
    <property type="entry name" value="P_eth_NH2_trans"/>
    <property type="match status" value="1"/>
</dbReference>
<feature type="transmembrane region" description="Helical" evidence="8">
    <location>
        <begin position="142"/>
        <end position="164"/>
    </location>
</feature>
<dbReference type="GO" id="GO:0009244">
    <property type="term" value="P:lipopolysaccharide core region biosynthetic process"/>
    <property type="evidence" value="ECO:0007669"/>
    <property type="project" value="TreeGrafter"/>
</dbReference>
<evidence type="ECO:0000256" key="6">
    <source>
        <dbReference type="ARBA" id="ARBA00022989"/>
    </source>
</evidence>
<feature type="transmembrane region" description="Helical" evidence="8">
    <location>
        <begin position="35"/>
        <end position="55"/>
    </location>
</feature>
<evidence type="ECO:0000313" key="12">
    <source>
        <dbReference type="Proteomes" id="UP000250079"/>
    </source>
</evidence>
<keyword evidence="12" id="KW-1185">Reference proteome</keyword>
<evidence type="ECO:0000256" key="4">
    <source>
        <dbReference type="ARBA" id="ARBA00022679"/>
    </source>
</evidence>
<accession>A0A2Z2NYX9</accession>
<dbReference type="CDD" id="cd16017">
    <property type="entry name" value="LptA"/>
    <property type="match status" value="1"/>
</dbReference>
<dbReference type="InterPro" id="IPR012549">
    <property type="entry name" value="EptA-like_N"/>
</dbReference>
<dbReference type="GO" id="GO:0016776">
    <property type="term" value="F:phosphotransferase activity, phosphate group as acceptor"/>
    <property type="evidence" value="ECO:0007669"/>
    <property type="project" value="TreeGrafter"/>
</dbReference>
<keyword evidence="4 11" id="KW-0808">Transferase</keyword>
<name>A0A2Z2NYX9_9GAMM</name>
<feature type="transmembrane region" description="Helical" evidence="8">
    <location>
        <begin position="180"/>
        <end position="198"/>
    </location>
</feature>
<protein>
    <submittedName>
        <fullName evidence="11">Phosphoethanolamine transferase EptA</fullName>
        <ecNumber evidence="11">2.7.-.-</ecNumber>
    </submittedName>
</protein>
<keyword evidence="3" id="KW-0997">Cell inner membrane</keyword>
<proteinExistence type="predicted"/>
<feature type="domain" description="Sulfatase N-terminal" evidence="9">
    <location>
        <begin position="259"/>
        <end position="544"/>
    </location>
</feature>
<dbReference type="GO" id="GO:0005886">
    <property type="term" value="C:plasma membrane"/>
    <property type="evidence" value="ECO:0007669"/>
    <property type="project" value="UniProtKB-SubCell"/>
</dbReference>
<keyword evidence="7 8" id="KW-0472">Membrane</keyword>
<dbReference type="Gene3D" id="3.40.720.10">
    <property type="entry name" value="Alkaline Phosphatase, subunit A"/>
    <property type="match status" value="1"/>
</dbReference>
<dbReference type="Proteomes" id="UP000250079">
    <property type="component" value="Chromosome"/>
</dbReference>
<evidence type="ECO:0000313" key="11">
    <source>
        <dbReference type="EMBL" id="ASJ72344.1"/>
    </source>
</evidence>